<reference evidence="1 2" key="1">
    <citation type="submission" date="2019-05" db="EMBL/GenBank/DDBJ databases">
        <title>Another draft genome of Portunus trituberculatus and its Hox gene families provides insights of decapod evolution.</title>
        <authorList>
            <person name="Jeong J.-H."/>
            <person name="Song I."/>
            <person name="Kim S."/>
            <person name="Choi T."/>
            <person name="Kim D."/>
            <person name="Ryu S."/>
            <person name="Kim W."/>
        </authorList>
    </citation>
    <scope>NUCLEOTIDE SEQUENCE [LARGE SCALE GENOMIC DNA]</scope>
    <source>
        <tissue evidence="1">Muscle</tissue>
    </source>
</reference>
<gene>
    <name evidence="1" type="ORF">E2C01_046418</name>
</gene>
<dbReference type="Proteomes" id="UP000324222">
    <property type="component" value="Unassembled WGS sequence"/>
</dbReference>
<organism evidence="1 2">
    <name type="scientific">Portunus trituberculatus</name>
    <name type="common">Swimming crab</name>
    <name type="synonym">Neptunus trituberculatus</name>
    <dbReference type="NCBI Taxonomy" id="210409"/>
    <lineage>
        <taxon>Eukaryota</taxon>
        <taxon>Metazoa</taxon>
        <taxon>Ecdysozoa</taxon>
        <taxon>Arthropoda</taxon>
        <taxon>Crustacea</taxon>
        <taxon>Multicrustacea</taxon>
        <taxon>Malacostraca</taxon>
        <taxon>Eumalacostraca</taxon>
        <taxon>Eucarida</taxon>
        <taxon>Decapoda</taxon>
        <taxon>Pleocyemata</taxon>
        <taxon>Brachyura</taxon>
        <taxon>Eubrachyura</taxon>
        <taxon>Portunoidea</taxon>
        <taxon>Portunidae</taxon>
        <taxon>Portuninae</taxon>
        <taxon>Portunus</taxon>
    </lineage>
</organism>
<protein>
    <submittedName>
        <fullName evidence="1">Uncharacterized protein</fullName>
    </submittedName>
</protein>
<dbReference type="EMBL" id="VSRR010010969">
    <property type="protein sequence ID" value="MPC52547.1"/>
    <property type="molecule type" value="Genomic_DNA"/>
</dbReference>
<proteinExistence type="predicted"/>
<comment type="caution">
    <text evidence="1">The sequence shown here is derived from an EMBL/GenBank/DDBJ whole genome shotgun (WGS) entry which is preliminary data.</text>
</comment>
<evidence type="ECO:0000313" key="2">
    <source>
        <dbReference type="Proteomes" id="UP000324222"/>
    </source>
</evidence>
<accession>A0A5B7G4U6</accession>
<name>A0A5B7G4U6_PORTR</name>
<keyword evidence="2" id="KW-1185">Reference proteome</keyword>
<evidence type="ECO:0000313" key="1">
    <source>
        <dbReference type="EMBL" id="MPC52547.1"/>
    </source>
</evidence>
<dbReference type="AlphaFoldDB" id="A0A5B7G4U6"/>
<sequence length="128" mass="14023">MRYDTVHALNTCHDTRHGSRDTLEKITTPSPIDFLRPPPLVPSHTVTGAPQITIHHHSPSTPITKTLIHLPFPVYSCKEVKLWQGAPLPQQCNADLADFIAACTLPCPSTTTTTTTSTTTPQLARTFV</sequence>